<evidence type="ECO:0008006" key="3">
    <source>
        <dbReference type="Google" id="ProtNLM"/>
    </source>
</evidence>
<evidence type="ECO:0000313" key="2">
    <source>
        <dbReference type="Proteomes" id="UP000184363"/>
    </source>
</evidence>
<dbReference type="Proteomes" id="UP000184363">
    <property type="component" value="Unassembled WGS sequence"/>
</dbReference>
<gene>
    <name evidence="1" type="ORF">SAMN05443637_102132</name>
</gene>
<dbReference type="OrthoDB" id="3257148at2"/>
<dbReference type="Gene3D" id="3.10.450.50">
    <property type="match status" value="1"/>
</dbReference>
<sequence>MAGDIDTAMRYVADDVVTPRRGGSSSAAAFRQFIEPFSRILTGSHLHGAFGDETSSVLFYVADGKITHVRIVFDRVPFEAARAAAG</sequence>
<dbReference type="AlphaFoldDB" id="A0A1M6P9L3"/>
<proteinExistence type="predicted"/>
<protein>
    <recommendedName>
        <fullName evidence="3">SnoaL-like domain-containing protein</fullName>
    </recommendedName>
</protein>
<evidence type="ECO:0000313" key="1">
    <source>
        <dbReference type="EMBL" id="SHK04661.1"/>
    </source>
</evidence>
<name>A0A1M6P9L3_PSETH</name>
<dbReference type="RefSeq" id="WP_073455283.1">
    <property type="nucleotide sequence ID" value="NZ_CALGVN010000053.1"/>
</dbReference>
<organism evidence="1 2">
    <name type="scientific">Pseudonocardia thermophila</name>
    <dbReference type="NCBI Taxonomy" id="1848"/>
    <lineage>
        <taxon>Bacteria</taxon>
        <taxon>Bacillati</taxon>
        <taxon>Actinomycetota</taxon>
        <taxon>Actinomycetes</taxon>
        <taxon>Pseudonocardiales</taxon>
        <taxon>Pseudonocardiaceae</taxon>
        <taxon>Pseudonocardia</taxon>
    </lineage>
</organism>
<reference evidence="1 2" key="1">
    <citation type="submission" date="2016-11" db="EMBL/GenBank/DDBJ databases">
        <authorList>
            <person name="Jaros S."/>
            <person name="Januszkiewicz K."/>
            <person name="Wedrychowicz H."/>
        </authorList>
    </citation>
    <scope>NUCLEOTIDE SEQUENCE [LARGE SCALE GENOMIC DNA]</scope>
    <source>
        <strain evidence="1 2">DSM 43832</strain>
    </source>
</reference>
<dbReference type="InterPro" id="IPR032710">
    <property type="entry name" value="NTF2-like_dom_sf"/>
</dbReference>
<dbReference type="SUPFAM" id="SSF54427">
    <property type="entry name" value="NTF2-like"/>
    <property type="match status" value="1"/>
</dbReference>
<keyword evidence="2" id="KW-1185">Reference proteome</keyword>
<accession>A0A1M6P9L3</accession>
<dbReference type="EMBL" id="FRAP01000002">
    <property type="protein sequence ID" value="SHK04661.1"/>
    <property type="molecule type" value="Genomic_DNA"/>
</dbReference>